<dbReference type="CDD" id="cd00483">
    <property type="entry name" value="HPPK"/>
    <property type="match status" value="1"/>
</dbReference>
<dbReference type="EC" id="2.7.6.3" evidence="2"/>
<name>A0A662ZHX9_9GAMM</name>
<comment type="pathway">
    <text evidence="1">Cofactor biosynthesis; tetrahydrofolate biosynthesis; 2-amino-4-hydroxy-6-hydroxymethyl-7,8-dihydropteridine diphosphate from 7,8-dihydroneopterin triphosphate: step 4/4.</text>
</comment>
<keyword evidence="5 9" id="KW-0418">Kinase</keyword>
<dbReference type="Proteomes" id="UP000243745">
    <property type="component" value="Unassembled WGS sequence"/>
</dbReference>
<evidence type="ECO:0000256" key="3">
    <source>
        <dbReference type="ARBA" id="ARBA00022679"/>
    </source>
</evidence>
<proteinExistence type="predicted"/>
<feature type="domain" description="7,8-dihydro-6-hydroxymethylpterin-pyrophosphokinase" evidence="8">
    <location>
        <begin position="6"/>
        <end position="132"/>
    </location>
</feature>
<dbReference type="GO" id="GO:0016301">
    <property type="term" value="F:kinase activity"/>
    <property type="evidence" value="ECO:0007669"/>
    <property type="project" value="UniProtKB-KW"/>
</dbReference>
<evidence type="ECO:0000256" key="6">
    <source>
        <dbReference type="ARBA" id="ARBA00022840"/>
    </source>
</evidence>
<protein>
    <recommendedName>
        <fullName evidence="2">2-amino-4-hydroxy-6-hydroxymethyldihydropteridine diphosphokinase</fullName>
        <ecNumber evidence="2">2.7.6.3</ecNumber>
    </recommendedName>
</protein>
<dbReference type="NCBIfam" id="TIGR01498">
    <property type="entry name" value="folK"/>
    <property type="match status" value="1"/>
</dbReference>
<evidence type="ECO:0000313" key="9">
    <source>
        <dbReference type="EMBL" id="SFP27709.1"/>
    </source>
</evidence>
<dbReference type="EMBL" id="FOXF01000012">
    <property type="protein sequence ID" value="SFP27709.1"/>
    <property type="molecule type" value="Genomic_DNA"/>
</dbReference>
<dbReference type="RefSeq" id="WP_093141406.1">
    <property type="nucleotide sequence ID" value="NZ_FOXF01000012.1"/>
</dbReference>
<evidence type="ECO:0000256" key="2">
    <source>
        <dbReference type="ARBA" id="ARBA00013253"/>
    </source>
</evidence>
<evidence type="ECO:0000256" key="1">
    <source>
        <dbReference type="ARBA" id="ARBA00005051"/>
    </source>
</evidence>
<keyword evidence="4" id="KW-0547">Nucleotide-binding</keyword>
<dbReference type="InterPro" id="IPR000550">
    <property type="entry name" value="Hppk"/>
</dbReference>
<accession>A0A662ZHX9</accession>
<keyword evidence="3" id="KW-0808">Transferase</keyword>
<dbReference type="PANTHER" id="PTHR43071">
    <property type="entry name" value="2-AMINO-4-HYDROXY-6-HYDROXYMETHYLDIHYDROPTERIDINE PYROPHOSPHOKINASE"/>
    <property type="match status" value="1"/>
</dbReference>
<dbReference type="AlphaFoldDB" id="A0A662ZHX9"/>
<dbReference type="GO" id="GO:0005524">
    <property type="term" value="F:ATP binding"/>
    <property type="evidence" value="ECO:0007669"/>
    <property type="project" value="UniProtKB-KW"/>
</dbReference>
<dbReference type="UniPathway" id="UPA00077">
    <property type="reaction ID" value="UER00155"/>
</dbReference>
<keyword evidence="10" id="KW-1185">Reference proteome</keyword>
<dbReference type="SUPFAM" id="SSF55083">
    <property type="entry name" value="6-hydroxymethyl-7,8-dihydropterin pyrophosphokinase, HPPK"/>
    <property type="match status" value="1"/>
</dbReference>
<evidence type="ECO:0000256" key="7">
    <source>
        <dbReference type="ARBA" id="ARBA00022909"/>
    </source>
</evidence>
<dbReference type="Pfam" id="PF01288">
    <property type="entry name" value="HPPK"/>
    <property type="match status" value="1"/>
</dbReference>
<dbReference type="GO" id="GO:0003848">
    <property type="term" value="F:2-amino-4-hydroxy-6-hydroxymethyldihydropteridine diphosphokinase activity"/>
    <property type="evidence" value="ECO:0007669"/>
    <property type="project" value="UniProtKB-EC"/>
</dbReference>
<evidence type="ECO:0000259" key="8">
    <source>
        <dbReference type="Pfam" id="PF01288"/>
    </source>
</evidence>
<gene>
    <name evidence="9" type="ORF">SAMN02910344_00941</name>
</gene>
<keyword evidence="6" id="KW-0067">ATP-binding</keyword>
<keyword evidence="7" id="KW-0289">Folate biosynthesis</keyword>
<sequence length="168" mass="18532">MTRVALALGSNLYRQVSMTHAMLKLQKVLTDISCSDVYETVPLHAKGPDYYNAVIVGNTGLSLDALLAFTKNTEKEMGRGDWYDQYGNRLSIRCLDIDILLYGDVISEYPELPRSDIFKYSFVTVPLASLVPHLVPPGGNRSVTELAAGMSSDNLRPVKDLNLSLIGH</sequence>
<evidence type="ECO:0000313" key="10">
    <source>
        <dbReference type="Proteomes" id="UP000243745"/>
    </source>
</evidence>
<reference evidence="9 10" key="1">
    <citation type="submission" date="2016-10" db="EMBL/GenBank/DDBJ databases">
        <authorList>
            <person name="Varghese N."/>
            <person name="Submissions S."/>
        </authorList>
    </citation>
    <scope>NUCLEOTIDE SEQUENCE [LARGE SCALE GENOMIC DNA]</scope>
    <source>
        <strain evidence="9 10">DSM 1361</strain>
    </source>
</reference>
<dbReference type="Gene3D" id="3.30.70.560">
    <property type="entry name" value="7,8-Dihydro-6-hydroxymethylpterin-pyrophosphokinase HPPK"/>
    <property type="match status" value="1"/>
</dbReference>
<dbReference type="GO" id="GO:0046654">
    <property type="term" value="P:tetrahydrofolate biosynthetic process"/>
    <property type="evidence" value="ECO:0007669"/>
    <property type="project" value="UniProtKB-UniPathway"/>
</dbReference>
<dbReference type="InterPro" id="IPR035907">
    <property type="entry name" value="Hppk_sf"/>
</dbReference>
<dbReference type="PANTHER" id="PTHR43071:SF2">
    <property type="entry name" value="2-AMINO-4-HYDROXY-6-HYDROXYMETHYLDIHYDROPTERIDINE PYROPHOSPHOKINASE"/>
    <property type="match status" value="1"/>
</dbReference>
<evidence type="ECO:0000256" key="4">
    <source>
        <dbReference type="ARBA" id="ARBA00022741"/>
    </source>
</evidence>
<dbReference type="GO" id="GO:0046656">
    <property type="term" value="P:folic acid biosynthetic process"/>
    <property type="evidence" value="ECO:0007669"/>
    <property type="project" value="UniProtKB-KW"/>
</dbReference>
<organism evidence="9 10">
    <name type="scientific">Ruminobacter amylophilus</name>
    <dbReference type="NCBI Taxonomy" id="867"/>
    <lineage>
        <taxon>Bacteria</taxon>
        <taxon>Pseudomonadati</taxon>
        <taxon>Pseudomonadota</taxon>
        <taxon>Gammaproteobacteria</taxon>
        <taxon>Aeromonadales</taxon>
        <taxon>Succinivibrionaceae</taxon>
        <taxon>Ruminobacter</taxon>
    </lineage>
</organism>
<evidence type="ECO:0000256" key="5">
    <source>
        <dbReference type="ARBA" id="ARBA00022777"/>
    </source>
</evidence>
<dbReference type="OrthoDB" id="9790168at2"/>